<protein>
    <submittedName>
        <fullName evidence="4">Adenosylmethionine-8-amino-7-oxononanoate aminotransferase</fullName>
        <ecNumber evidence="4">2.6.1.55</ecNumber>
    </submittedName>
</protein>
<sequence>MAQLTPEQGQRAFDLDRAHVFHSWSAQGALNPVPVAGGKNATFWDFDGNEYLDFNSQMVNVNLGHQHPTLIKAIQDQAATLCTIGPAFANDTRSEAARLIASVAPEGLNHVFFTNGGAEAVENAVKMARIHTGRDKIMAAYRSYHGATATAITLTGEPRRFNNRHTDSGVVHFMGPYTYQSPFWSTSEEEECERALAHLEQQIVLEGSHTIAAIIMEPVVGGMGVIVPPAGYLKGLKALCEKYGILFIADEVMVGFGRCGTWFTVDNFDVTPDLITFAKGSNSGYVPLGGVIMSDAIYETFVDRVFPGGLTYSGHPLACAPVVATFQVFEEEQLLDHVNDLAERVIRPRLEAMRDKHAIVGDVRGLGMFWAIELVKNKDTREPLVPYNAQGADLQPMNEFAAACKKAGLWPFIGMNRTHVAPPLTITEEDLVRGLDIIDEALGGLAQYAD</sequence>
<keyword evidence="5" id="KW-1185">Reference proteome</keyword>
<evidence type="ECO:0000313" key="4">
    <source>
        <dbReference type="EMBL" id="AKK07543.1"/>
    </source>
</evidence>
<keyword evidence="4" id="KW-0032">Aminotransferase</keyword>
<dbReference type="NCBIfam" id="NF004718">
    <property type="entry name" value="PRK06062.1"/>
    <property type="match status" value="1"/>
</dbReference>
<dbReference type="PANTHER" id="PTHR43094">
    <property type="entry name" value="AMINOTRANSFERASE"/>
    <property type="match status" value="1"/>
</dbReference>
<reference evidence="5" key="2">
    <citation type="submission" date="2015-05" db="EMBL/GenBank/DDBJ databases">
        <title>Complete genome sequence of Corynebacterium testudinoris DSM 44614, recovered from necrotic lesions in the mouth of a tortoise.</title>
        <authorList>
            <person name="Ruckert C."/>
            <person name="Albersmeier A."/>
            <person name="Winkler A."/>
            <person name="Tauch A."/>
        </authorList>
    </citation>
    <scope>NUCLEOTIDE SEQUENCE [LARGE SCALE GENOMIC DNA]</scope>
    <source>
        <strain evidence="5">DSM 44614</strain>
    </source>
</reference>
<dbReference type="Gene3D" id="3.40.640.10">
    <property type="entry name" value="Type I PLP-dependent aspartate aminotransferase-like (Major domain)"/>
    <property type="match status" value="1"/>
</dbReference>
<reference evidence="4 5" key="1">
    <citation type="journal article" date="2015" name="Genome Announc.">
        <title>Complete Genome Sequence of the Type Strain Corynebacterium testudinoris DSM 44614, Recovered from Necrotic Lesions in the Mouth of a Tortoise.</title>
        <authorList>
            <person name="Ruckert C."/>
            <person name="Kriete M."/>
            <person name="Jaenicke S."/>
            <person name="Winkler A."/>
            <person name="Tauch A."/>
        </authorList>
    </citation>
    <scope>NUCLEOTIDE SEQUENCE [LARGE SCALE GENOMIC DNA]</scope>
    <source>
        <strain evidence="4 5">DSM 44614</strain>
    </source>
</reference>
<accession>A0A0G3H6S7</accession>
<dbReference type="GO" id="GO:0005829">
    <property type="term" value="C:cytosol"/>
    <property type="evidence" value="ECO:0007669"/>
    <property type="project" value="TreeGrafter"/>
</dbReference>
<dbReference type="CDD" id="cd00610">
    <property type="entry name" value="OAT_like"/>
    <property type="match status" value="1"/>
</dbReference>
<dbReference type="InterPro" id="IPR005814">
    <property type="entry name" value="Aminotrans_3"/>
</dbReference>
<dbReference type="PROSITE" id="PS00600">
    <property type="entry name" value="AA_TRANSFER_CLASS_3"/>
    <property type="match status" value="1"/>
</dbReference>
<keyword evidence="2 3" id="KW-0663">Pyridoxal phosphate</keyword>
<evidence type="ECO:0000256" key="2">
    <source>
        <dbReference type="ARBA" id="ARBA00022898"/>
    </source>
</evidence>
<evidence type="ECO:0000313" key="5">
    <source>
        <dbReference type="Proteomes" id="UP000035540"/>
    </source>
</evidence>
<evidence type="ECO:0000256" key="1">
    <source>
        <dbReference type="ARBA" id="ARBA00008954"/>
    </source>
</evidence>
<dbReference type="EMBL" id="CP011545">
    <property type="protein sequence ID" value="AKK07543.1"/>
    <property type="molecule type" value="Genomic_DNA"/>
</dbReference>
<dbReference type="SUPFAM" id="SSF53383">
    <property type="entry name" value="PLP-dependent transferases"/>
    <property type="match status" value="1"/>
</dbReference>
<dbReference type="EC" id="2.6.1.55" evidence="4"/>
<dbReference type="RefSeq" id="WP_047252046.1">
    <property type="nucleotide sequence ID" value="NZ_CP011545.1"/>
</dbReference>
<dbReference type="PANTHER" id="PTHR43094:SF1">
    <property type="entry name" value="AMINOTRANSFERASE CLASS-III"/>
    <property type="match status" value="1"/>
</dbReference>
<dbReference type="InterPro" id="IPR015421">
    <property type="entry name" value="PyrdxlP-dep_Trfase_major"/>
</dbReference>
<organism evidence="4 5">
    <name type="scientific">Corynebacterium testudinoris</name>
    <dbReference type="NCBI Taxonomy" id="136857"/>
    <lineage>
        <taxon>Bacteria</taxon>
        <taxon>Bacillati</taxon>
        <taxon>Actinomycetota</taxon>
        <taxon>Actinomycetes</taxon>
        <taxon>Mycobacteriales</taxon>
        <taxon>Corynebacteriaceae</taxon>
        <taxon>Corynebacterium</taxon>
    </lineage>
</organism>
<dbReference type="Proteomes" id="UP000035540">
    <property type="component" value="Chromosome"/>
</dbReference>
<dbReference type="OrthoDB" id="9801834at2"/>
<dbReference type="GO" id="GO:0030170">
    <property type="term" value="F:pyridoxal phosphate binding"/>
    <property type="evidence" value="ECO:0007669"/>
    <property type="project" value="InterPro"/>
</dbReference>
<keyword evidence="4" id="KW-0808">Transferase</keyword>
<dbReference type="Gene3D" id="3.90.1150.10">
    <property type="entry name" value="Aspartate Aminotransferase, domain 1"/>
    <property type="match status" value="1"/>
</dbReference>
<comment type="similarity">
    <text evidence="1 3">Belongs to the class-III pyridoxal-phosphate-dependent aminotransferase family.</text>
</comment>
<dbReference type="KEGG" id="cted:CTEST_00365"/>
<dbReference type="InterPro" id="IPR049704">
    <property type="entry name" value="Aminotrans_3_PPA_site"/>
</dbReference>
<proteinExistence type="inferred from homology"/>
<dbReference type="Pfam" id="PF00202">
    <property type="entry name" value="Aminotran_3"/>
    <property type="match status" value="1"/>
</dbReference>
<name>A0A0G3H6S7_9CORY</name>
<evidence type="ECO:0000256" key="3">
    <source>
        <dbReference type="RuleBase" id="RU003560"/>
    </source>
</evidence>
<dbReference type="GO" id="GO:0050322">
    <property type="term" value="F:taurine-2-oxoglutarate transaminase activity"/>
    <property type="evidence" value="ECO:0007669"/>
    <property type="project" value="UniProtKB-EC"/>
</dbReference>
<dbReference type="PATRIC" id="fig|136857.5.peg.72"/>
<dbReference type="InterPro" id="IPR015422">
    <property type="entry name" value="PyrdxlP-dep_Trfase_small"/>
</dbReference>
<dbReference type="AlphaFoldDB" id="A0A0G3H6S7"/>
<dbReference type="InterPro" id="IPR015424">
    <property type="entry name" value="PyrdxlP-dep_Trfase"/>
</dbReference>
<dbReference type="STRING" id="136857.CTEST_00365"/>
<gene>
    <name evidence="4" type="ORF">CTEST_00365</name>
</gene>